<dbReference type="GO" id="GO:0006516">
    <property type="term" value="P:glycoprotein catabolic process"/>
    <property type="evidence" value="ECO:0007669"/>
    <property type="project" value="TreeGrafter"/>
</dbReference>
<dbReference type="STRING" id="588602.SAMN04487991_1145"/>
<dbReference type="InterPro" id="IPR054593">
    <property type="entry name" value="Beta-mannosidase-like_N2"/>
</dbReference>
<keyword evidence="9" id="KW-1185">Reference proteome</keyword>
<dbReference type="Pfam" id="PF22666">
    <property type="entry name" value="Glyco_hydro_2_N2"/>
    <property type="match status" value="1"/>
</dbReference>
<keyword evidence="3" id="KW-0378">Hydrolase</keyword>
<dbReference type="GO" id="GO:0004567">
    <property type="term" value="F:beta-mannosidase activity"/>
    <property type="evidence" value="ECO:0007669"/>
    <property type="project" value="UniProtKB-EC"/>
</dbReference>
<evidence type="ECO:0000256" key="3">
    <source>
        <dbReference type="ARBA" id="ARBA00022801"/>
    </source>
</evidence>
<dbReference type="Pfam" id="PF17753">
    <property type="entry name" value="Ig_mannosidase"/>
    <property type="match status" value="1"/>
</dbReference>
<feature type="domain" description="Beta-mannosidase Ig-fold" evidence="6">
    <location>
        <begin position="723"/>
        <end position="797"/>
    </location>
</feature>
<dbReference type="InterPro" id="IPR017853">
    <property type="entry name" value="GH"/>
</dbReference>
<evidence type="ECO:0000256" key="4">
    <source>
        <dbReference type="ARBA" id="ARBA00023180"/>
    </source>
</evidence>
<dbReference type="FunFam" id="3.20.20.80:FF:000050">
    <property type="entry name" value="Beta-mannosidase B"/>
    <property type="match status" value="1"/>
</dbReference>
<dbReference type="SUPFAM" id="SSF51445">
    <property type="entry name" value="(Trans)glycosidases"/>
    <property type="match status" value="1"/>
</dbReference>
<reference evidence="9" key="1">
    <citation type="submission" date="2016-10" db="EMBL/GenBank/DDBJ databases">
        <authorList>
            <person name="Varghese N."/>
            <person name="Submissions S."/>
        </authorList>
    </citation>
    <scope>NUCLEOTIDE SEQUENCE [LARGE SCALE GENOMIC DNA]</scope>
    <source>
        <strain evidence="9">DSM 26471</strain>
    </source>
</reference>
<dbReference type="InterPro" id="IPR008979">
    <property type="entry name" value="Galactose-bd-like_sf"/>
</dbReference>
<sequence>MSVELNQGWGFADAAGEHAVMLDLPFDSVSALFEAGISPEPYAGRNAEALRWIAERDWLLSRTVVLEDIAVELVAVGLDGVVDVLVNGQHLLTADNAFRTWRIDLSEVARIGENEISLRFRSVIREAQARQDAQPRYVPYHKGNCPIPNINMLRKPQCDFGWDWNPALAPFGVTGGLRIAPRAAPRIAHLRVDQEHHDIESESVSLTVTAQFENVPDGTQVDMRFADRSRQTEVLGGRAEAKFFVEIPEFWWPAGQGAQPLYDLDVTCAGATAHRRIGLRRIEHLTLKDDQGTGFKFRVNGRDVFAKGANWIPAEALSGRISRDKVRDLLQSAVEAHMNMIRVWGGGRYDPDWFYDLCDELGLMVWQDFMFACNLYPTDDAFIANVAEEVREQVERLSHHACLALWCGDNEIIGMLEEFPEAKANRDHHLVAYDRLNRHIENTLKAIDPKANWWPSSPSLGAMDFGDAWHDDSSGDMHVWSVWHENKPFAAYRDVAPRFVSEFGFQSFPSLPLIDDYLGDRNLSSPAMDSHQKNVGGNARIIATMMREFRLPERMEDLVYLSQLQQGLALKTAISAWRAQKGRCWGTLYWQLNDTWPCASWSTLDYGGGWKLSHHMAQRFYAPIFVAVVPGESGDSFKIINDFGENIDVTVQVAAVNMAGAARPLADAVISAWPSKALELFELPAGTLREDEIYVYTWQYDGPEGVAGGGDFHCPRPWKENDLMNPGIDMNIKEKDGVFDVTLEAGALALFVTLEADQPGRFSGNAISLLPGLPAKITFTPDQTDTPVNFSIRDLYSACYGGQK</sequence>
<evidence type="ECO:0000259" key="6">
    <source>
        <dbReference type="Pfam" id="PF17753"/>
    </source>
</evidence>
<evidence type="ECO:0000313" key="8">
    <source>
        <dbReference type="EMBL" id="SFI88280.1"/>
    </source>
</evidence>
<protein>
    <recommendedName>
        <fullName evidence="2">beta-mannosidase</fullName>
        <ecNumber evidence="2">3.2.1.25</ecNumber>
    </recommendedName>
</protein>
<dbReference type="PANTHER" id="PTHR43730">
    <property type="entry name" value="BETA-MANNOSIDASE"/>
    <property type="match status" value="1"/>
</dbReference>
<dbReference type="SUPFAM" id="SSF49303">
    <property type="entry name" value="beta-Galactosidase/glucuronidase domain"/>
    <property type="match status" value="2"/>
</dbReference>
<evidence type="ECO:0000313" key="9">
    <source>
        <dbReference type="Proteomes" id="UP000199630"/>
    </source>
</evidence>
<evidence type="ECO:0000259" key="7">
    <source>
        <dbReference type="Pfam" id="PF22666"/>
    </source>
</evidence>
<dbReference type="EC" id="3.2.1.25" evidence="2"/>
<dbReference type="InterPro" id="IPR050887">
    <property type="entry name" value="Beta-mannosidase_GH2"/>
</dbReference>
<evidence type="ECO:0000256" key="5">
    <source>
        <dbReference type="ARBA" id="ARBA00023295"/>
    </source>
</evidence>
<dbReference type="AlphaFoldDB" id="A0A1I3LUR3"/>
<dbReference type="PANTHER" id="PTHR43730:SF1">
    <property type="entry name" value="BETA-MANNOSIDASE"/>
    <property type="match status" value="1"/>
</dbReference>
<dbReference type="Gene3D" id="2.60.120.260">
    <property type="entry name" value="Galactose-binding domain-like"/>
    <property type="match status" value="1"/>
</dbReference>
<dbReference type="InterPro" id="IPR036156">
    <property type="entry name" value="Beta-gal/glucu_dom_sf"/>
</dbReference>
<keyword evidence="5" id="KW-0326">Glycosidase</keyword>
<dbReference type="InterPro" id="IPR013783">
    <property type="entry name" value="Ig-like_fold"/>
</dbReference>
<keyword evidence="4" id="KW-0325">Glycoprotein</keyword>
<comment type="catalytic activity">
    <reaction evidence="1">
        <text>Hydrolysis of terminal, non-reducing beta-D-mannose residues in beta-D-mannosides.</text>
        <dbReference type="EC" id="3.2.1.25"/>
    </reaction>
</comment>
<dbReference type="RefSeq" id="WP_090058744.1">
    <property type="nucleotide sequence ID" value="NZ_FORH01000001.1"/>
</dbReference>
<gene>
    <name evidence="8" type="ORF">SAMN04487991_1145</name>
</gene>
<dbReference type="Gene3D" id="3.20.20.80">
    <property type="entry name" value="Glycosidases"/>
    <property type="match status" value="1"/>
</dbReference>
<evidence type="ECO:0000256" key="1">
    <source>
        <dbReference type="ARBA" id="ARBA00000829"/>
    </source>
</evidence>
<proteinExistence type="predicted"/>
<name>A0A1I3LUR3_9RHOB</name>
<dbReference type="EMBL" id="FORH01000001">
    <property type="protein sequence ID" value="SFI88280.1"/>
    <property type="molecule type" value="Genomic_DNA"/>
</dbReference>
<accession>A0A1I3LUR3</accession>
<evidence type="ECO:0000256" key="2">
    <source>
        <dbReference type="ARBA" id="ARBA00012754"/>
    </source>
</evidence>
<dbReference type="OrthoDB" id="9758603at2"/>
<feature type="domain" description="Beta-mannosidase-like galactose-binding" evidence="7">
    <location>
        <begin position="9"/>
        <end position="173"/>
    </location>
</feature>
<dbReference type="InterPro" id="IPR041625">
    <property type="entry name" value="Beta-mannosidase_Ig"/>
</dbReference>
<organism evidence="8 9">
    <name type="scientific">Celeribacter neptunius</name>
    <dbReference type="NCBI Taxonomy" id="588602"/>
    <lineage>
        <taxon>Bacteria</taxon>
        <taxon>Pseudomonadati</taxon>
        <taxon>Pseudomonadota</taxon>
        <taxon>Alphaproteobacteria</taxon>
        <taxon>Rhodobacterales</taxon>
        <taxon>Roseobacteraceae</taxon>
        <taxon>Celeribacter</taxon>
    </lineage>
</organism>
<dbReference type="Gene3D" id="2.60.40.10">
    <property type="entry name" value="Immunoglobulins"/>
    <property type="match status" value="2"/>
</dbReference>
<dbReference type="SUPFAM" id="SSF49785">
    <property type="entry name" value="Galactose-binding domain-like"/>
    <property type="match status" value="1"/>
</dbReference>
<dbReference type="Proteomes" id="UP000199630">
    <property type="component" value="Unassembled WGS sequence"/>
</dbReference>